<evidence type="ECO:0000256" key="1">
    <source>
        <dbReference type="ARBA" id="ARBA00023172"/>
    </source>
</evidence>
<dbReference type="InterPro" id="IPR011010">
    <property type="entry name" value="DNA_brk_join_enz"/>
</dbReference>
<name>A0ABQ9IZE7_9CUCU</name>
<gene>
    <name evidence="2" type="ORF">NQ317_016581</name>
</gene>
<organism evidence="2 3">
    <name type="scientific">Molorchus minor</name>
    <dbReference type="NCBI Taxonomy" id="1323400"/>
    <lineage>
        <taxon>Eukaryota</taxon>
        <taxon>Metazoa</taxon>
        <taxon>Ecdysozoa</taxon>
        <taxon>Arthropoda</taxon>
        <taxon>Hexapoda</taxon>
        <taxon>Insecta</taxon>
        <taxon>Pterygota</taxon>
        <taxon>Neoptera</taxon>
        <taxon>Endopterygota</taxon>
        <taxon>Coleoptera</taxon>
        <taxon>Polyphaga</taxon>
        <taxon>Cucujiformia</taxon>
        <taxon>Chrysomeloidea</taxon>
        <taxon>Cerambycidae</taxon>
        <taxon>Lamiinae</taxon>
        <taxon>Monochamini</taxon>
        <taxon>Molorchus</taxon>
    </lineage>
</organism>
<proteinExistence type="predicted"/>
<dbReference type="Proteomes" id="UP001162164">
    <property type="component" value="Unassembled WGS sequence"/>
</dbReference>
<keyword evidence="1" id="KW-0233">DNA recombination</keyword>
<dbReference type="SUPFAM" id="SSF56349">
    <property type="entry name" value="DNA breaking-rejoining enzymes"/>
    <property type="match status" value="1"/>
</dbReference>
<protein>
    <recommendedName>
        <fullName evidence="4">Tyr recombinase domain-containing protein</fullName>
    </recommendedName>
</protein>
<evidence type="ECO:0000313" key="3">
    <source>
        <dbReference type="Proteomes" id="UP001162164"/>
    </source>
</evidence>
<evidence type="ECO:0000313" key="2">
    <source>
        <dbReference type="EMBL" id="KAJ8969631.1"/>
    </source>
</evidence>
<keyword evidence="3" id="KW-1185">Reference proteome</keyword>
<dbReference type="EMBL" id="JAPWTJ010001760">
    <property type="protein sequence ID" value="KAJ8969631.1"/>
    <property type="molecule type" value="Genomic_DNA"/>
</dbReference>
<reference evidence="2" key="1">
    <citation type="journal article" date="2023" name="Insect Mol. Biol.">
        <title>Genome sequencing provides insights into the evolution of gene families encoding plant cell wall-degrading enzymes in longhorned beetles.</title>
        <authorList>
            <person name="Shin N.R."/>
            <person name="Okamura Y."/>
            <person name="Kirsch R."/>
            <person name="Pauchet Y."/>
        </authorList>
    </citation>
    <scope>NUCLEOTIDE SEQUENCE</scope>
    <source>
        <strain evidence="2">MMC_N1</strain>
    </source>
</reference>
<dbReference type="InterPro" id="IPR013762">
    <property type="entry name" value="Integrase-like_cat_sf"/>
</dbReference>
<evidence type="ECO:0008006" key="4">
    <source>
        <dbReference type="Google" id="ProtNLM"/>
    </source>
</evidence>
<accession>A0ABQ9IZE7</accession>
<dbReference type="Gene3D" id="1.10.443.10">
    <property type="entry name" value="Intergrase catalytic core"/>
    <property type="match status" value="1"/>
</dbReference>
<sequence>MLKSTLNVKENLKTILRNLRYLLTPEEFNQFIREADDEIYLMVKVVLILGISDVCRREELTKMTVDDIEDKDSIFIVKVPDTKTNIQRIFTVSNLIILTFTENMLLFVQVILQVADCFLSIKIKDFFNQVVGINCIGKMPSLKAKIPKITKFLC</sequence>
<comment type="caution">
    <text evidence="2">The sequence shown here is derived from an EMBL/GenBank/DDBJ whole genome shotgun (WGS) entry which is preliminary data.</text>
</comment>